<dbReference type="AlphaFoldDB" id="A0A397SD42"/>
<protein>
    <recommendedName>
        <fullName evidence="3">RING-type domain-containing protein</fullName>
    </recommendedName>
</protein>
<dbReference type="OrthoDB" id="2424169at2759"/>
<dbReference type="Gene3D" id="3.30.40.10">
    <property type="entry name" value="Zinc/RING finger domain, C3HC4 (zinc finger)"/>
    <property type="match status" value="1"/>
</dbReference>
<feature type="region of interest" description="Disordered" evidence="2">
    <location>
        <begin position="80"/>
        <end position="103"/>
    </location>
</feature>
<evidence type="ECO:0000256" key="2">
    <source>
        <dbReference type="SAM" id="MobiDB-lite"/>
    </source>
</evidence>
<dbReference type="SMART" id="SM00184">
    <property type="entry name" value="RING"/>
    <property type="match status" value="1"/>
</dbReference>
<dbReference type="SUPFAM" id="SSF57850">
    <property type="entry name" value="RING/U-box"/>
    <property type="match status" value="1"/>
</dbReference>
<sequence length="300" mass="33710">MWKRGLFTRIEPAIPRIYPSFVWTHLLPEVSRKEKGSQDKPSTTDENTTSMPVDLENATPVDEDSNVTIMKELGLLGREEQKTSDQATSPIEVVNTTPGNSENLDDLISKDTSSQIQRPICEQCSEEISLEFTKPTLFLPCKHVVHYDCIKNSHKMCPTCPSSEAMPEVVSFANTDLSDAQKKRTRESSTEKSSNKKAKKTGGKKVLSMLKKLIEELLTDVIDPGPENLEEEASENETSNFLQLYDKIDSAESKNEDASQGLIYRYFDLGEAVFKRYKELKLEHGKDGSQALVKSEVRKA</sequence>
<dbReference type="InterPro" id="IPR013083">
    <property type="entry name" value="Znf_RING/FYVE/PHD"/>
</dbReference>
<evidence type="ECO:0000256" key="1">
    <source>
        <dbReference type="PROSITE-ProRule" id="PRU00175"/>
    </source>
</evidence>
<keyword evidence="1" id="KW-0863">Zinc-finger</keyword>
<accession>A0A397SD42</accession>
<keyword evidence="1" id="KW-0862">Zinc</keyword>
<keyword evidence="1" id="KW-0479">Metal-binding</keyword>
<feature type="domain" description="RING-type" evidence="3">
    <location>
        <begin position="121"/>
        <end position="160"/>
    </location>
</feature>
<keyword evidence="5" id="KW-1185">Reference proteome</keyword>
<proteinExistence type="predicted"/>
<name>A0A397SD42_9GLOM</name>
<evidence type="ECO:0000259" key="3">
    <source>
        <dbReference type="PROSITE" id="PS50089"/>
    </source>
</evidence>
<comment type="caution">
    <text evidence="4">The sequence shown here is derived from an EMBL/GenBank/DDBJ whole genome shotgun (WGS) entry which is preliminary data.</text>
</comment>
<evidence type="ECO:0000313" key="4">
    <source>
        <dbReference type="EMBL" id="RIA80304.1"/>
    </source>
</evidence>
<feature type="non-terminal residue" evidence="4">
    <location>
        <position position="300"/>
    </location>
</feature>
<dbReference type="Proteomes" id="UP000265703">
    <property type="component" value="Unassembled WGS sequence"/>
</dbReference>
<dbReference type="GO" id="GO:0008270">
    <property type="term" value="F:zinc ion binding"/>
    <property type="evidence" value="ECO:0007669"/>
    <property type="project" value="UniProtKB-KW"/>
</dbReference>
<feature type="compositionally biased region" description="Basic and acidic residues" evidence="2">
    <location>
        <begin position="179"/>
        <end position="194"/>
    </location>
</feature>
<dbReference type="InterPro" id="IPR001841">
    <property type="entry name" value="Znf_RING"/>
</dbReference>
<organism evidence="4 5">
    <name type="scientific">Glomus cerebriforme</name>
    <dbReference type="NCBI Taxonomy" id="658196"/>
    <lineage>
        <taxon>Eukaryota</taxon>
        <taxon>Fungi</taxon>
        <taxon>Fungi incertae sedis</taxon>
        <taxon>Mucoromycota</taxon>
        <taxon>Glomeromycotina</taxon>
        <taxon>Glomeromycetes</taxon>
        <taxon>Glomerales</taxon>
        <taxon>Glomeraceae</taxon>
        <taxon>Glomus</taxon>
    </lineage>
</organism>
<feature type="compositionally biased region" description="Polar residues" evidence="2">
    <location>
        <begin position="84"/>
        <end position="102"/>
    </location>
</feature>
<dbReference type="PROSITE" id="PS50089">
    <property type="entry name" value="ZF_RING_2"/>
    <property type="match status" value="1"/>
</dbReference>
<evidence type="ECO:0000313" key="5">
    <source>
        <dbReference type="Proteomes" id="UP000265703"/>
    </source>
</evidence>
<gene>
    <name evidence="4" type="ORF">C1645_867076</name>
</gene>
<feature type="region of interest" description="Disordered" evidence="2">
    <location>
        <begin position="175"/>
        <end position="203"/>
    </location>
</feature>
<reference evidence="4 5" key="1">
    <citation type="submission" date="2018-06" db="EMBL/GenBank/DDBJ databases">
        <title>Comparative genomics reveals the genomic features of Rhizophagus irregularis, R. cerebriforme, R. diaphanum and Gigaspora rosea, and their symbiotic lifestyle signature.</title>
        <authorList>
            <person name="Morin E."/>
            <person name="San Clemente H."/>
            <person name="Chen E.C.H."/>
            <person name="De La Providencia I."/>
            <person name="Hainaut M."/>
            <person name="Kuo A."/>
            <person name="Kohler A."/>
            <person name="Murat C."/>
            <person name="Tang N."/>
            <person name="Roy S."/>
            <person name="Loubradou J."/>
            <person name="Henrissat B."/>
            <person name="Grigoriev I.V."/>
            <person name="Corradi N."/>
            <person name="Roux C."/>
            <person name="Martin F.M."/>
        </authorList>
    </citation>
    <scope>NUCLEOTIDE SEQUENCE [LARGE SCALE GENOMIC DNA]</scope>
    <source>
        <strain evidence="4 5">DAOM 227022</strain>
    </source>
</reference>
<feature type="region of interest" description="Disordered" evidence="2">
    <location>
        <begin position="32"/>
        <end position="59"/>
    </location>
</feature>
<dbReference type="EMBL" id="QKYT01000997">
    <property type="protein sequence ID" value="RIA80304.1"/>
    <property type="molecule type" value="Genomic_DNA"/>
</dbReference>
<feature type="compositionally biased region" description="Polar residues" evidence="2">
    <location>
        <begin position="39"/>
        <end position="51"/>
    </location>
</feature>